<feature type="domain" description="GGDEF" evidence="2">
    <location>
        <begin position="317"/>
        <end position="448"/>
    </location>
</feature>
<dbReference type="InterPro" id="IPR000160">
    <property type="entry name" value="GGDEF_dom"/>
</dbReference>
<dbReference type="Pfam" id="PF00990">
    <property type="entry name" value="GGDEF"/>
    <property type="match status" value="1"/>
</dbReference>
<evidence type="ECO:0000313" key="3">
    <source>
        <dbReference type="EMBL" id="SDC16566.1"/>
    </source>
</evidence>
<dbReference type="AlphaFoldDB" id="A0A1G6JF91"/>
<dbReference type="InterPro" id="IPR043128">
    <property type="entry name" value="Rev_trsase/Diguanyl_cyclase"/>
</dbReference>
<sequence>MLDNWKREGVSLRTIHKWLIVSAVILTCFMIYSTYRLAGSFMHVKQASEKNIELETAVHRLMDASDYLTEKVQRFTVTGDRIFMEHYFIEAFASKRREEAIAKLELDANATAALEHLREAMHYSVKLMDREYYAMRLVIEAQGIKEYPDVLKKVTLRTGDAALSPQDKMRRATEMVLDAEYYEQKNKIRAGIQKSIDAVEKLTHNTETNAMDTFQLDMNFGRGVILLQILVIFFVVWLTSHLGINPILRAVDRIKEDCPIPEVGANEFRYLAQAYNKMYSVYKSSIEHLNFKASHDELTGAYNRAGYELLLSGVDLKSTYMILFDVDHFKSVNDTCGHETGDKVLRKLVSVLKRNFRSDDYVCRIGGDEFVVFMGHASEMQQHLIKAKIENINEELGNPEDGLPPFSVSVGIAHGSQVDSESGLFEKCDLALYESKNRGRHTYTFYSE</sequence>
<evidence type="ECO:0000256" key="1">
    <source>
        <dbReference type="SAM" id="Phobius"/>
    </source>
</evidence>
<dbReference type="PANTHER" id="PTHR45138">
    <property type="entry name" value="REGULATORY COMPONENTS OF SENSORY TRANSDUCTION SYSTEM"/>
    <property type="match status" value="1"/>
</dbReference>
<dbReference type="Gene3D" id="3.30.70.270">
    <property type="match status" value="1"/>
</dbReference>
<dbReference type="PROSITE" id="PS50887">
    <property type="entry name" value="GGDEF"/>
    <property type="match status" value="1"/>
</dbReference>
<evidence type="ECO:0000259" key="2">
    <source>
        <dbReference type="PROSITE" id="PS50887"/>
    </source>
</evidence>
<dbReference type="CDD" id="cd01949">
    <property type="entry name" value="GGDEF"/>
    <property type="match status" value="1"/>
</dbReference>
<proteinExistence type="predicted"/>
<name>A0A1G6JF91_9FIRM</name>
<dbReference type="GO" id="GO:0052621">
    <property type="term" value="F:diguanylate cyclase activity"/>
    <property type="evidence" value="ECO:0007669"/>
    <property type="project" value="TreeGrafter"/>
</dbReference>
<feature type="transmembrane region" description="Helical" evidence="1">
    <location>
        <begin position="224"/>
        <end position="244"/>
    </location>
</feature>
<dbReference type="RefSeq" id="WP_093729516.1">
    <property type="nucleotide sequence ID" value="NZ_FMYW01000003.1"/>
</dbReference>
<dbReference type="EMBL" id="FMYW01000003">
    <property type="protein sequence ID" value="SDC16566.1"/>
    <property type="molecule type" value="Genomic_DNA"/>
</dbReference>
<dbReference type="Proteomes" id="UP000198943">
    <property type="component" value="Unassembled WGS sequence"/>
</dbReference>
<organism evidence="3 4">
    <name type="scientific">Succiniclasticum ruminis</name>
    <dbReference type="NCBI Taxonomy" id="40841"/>
    <lineage>
        <taxon>Bacteria</taxon>
        <taxon>Bacillati</taxon>
        <taxon>Bacillota</taxon>
        <taxon>Negativicutes</taxon>
        <taxon>Acidaminococcales</taxon>
        <taxon>Acidaminococcaceae</taxon>
        <taxon>Succiniclasticum</taxon>
    </lineage>
</organism>
<gene>
    <name evidence="3" type="ORF">SAMN04487864_10362</name>
</gene>
<accession>A0A1G6JF91</accession>
<dbReference type="InterPro" id="IPR029787">
    <property type="entry name" value="Nucleotide_cyclase"/>
</dbReference>
<dbReference type="SUPFAM" id="SSF55073">
    <property type="entry name" value="Nucleotide cyclase"/>
    <property type="match status" value="1"/>
</dbReference>
<protein>
    <submittedName>
        <fullName evidence="3">Diguanylate cyclase (GGDEF) domain-containing protein</fullName>
    </submittedName>
</protein>
<dbReference type="NCBIfam" id="TIGR00254">
    <property type="entry name" value="GGDEF"/>
    <property type="match status" value="1"/>
</dbReference>
<dbReference type="PANTHER" id="PTHR45138:SF9">
    <property type="entry name" value="DIGUANYLATE CYCLASE DGCM-RELATED"/>
    <property type="match status" value="1"/>
</dbReference>
<evidence type="ECO:0000313" key="4">
    <source>
        <dbReference type="Proteomes" id="UP000198943"/>
    </source>
</evidence>
<dbReference type="InterPro" id="IPR050469">
    <property type="entry name" value="Diguanylate_Cyclase"/>
</dbReference>
<keyword evidence="1" id="KW-0472">Membrane</keyword>
<keyword evidence="1" id="KW-0812">Transmembrane</keyword>
<feature type="transmembrane region" description="Helical" evidence="1">
    <location>
        <begin position="15"/>
        <end position="35"/>
    </location>
</feature>
<keyword evidence="1" id="KW-1133">Transmembrane helix</keyword>
<reference evidence="4" key="1">
    <citation type="submission" date="2016-10" db="EMBL/GenBank/DDBJ databases">
        <authorList>
            <person name="Varghese N."/>
            <person name="Submissions S."/>
        </authorList>
    </citation>
    <scope>NUCLEOTIDE SEQUENCE [LARGE SCALE GENOMIC DNA]</scope>
    <source>
        <strain evidence="4">DSM 11005</strain>
    </source>
</reference>
<dbReference type="OrthoDB" id="9804955at2"/>
<keyword evidence="4" id="KW-1185">Reference proteome</keyword>
<dbReference type="SMART" id="SM00267">
    <property type="entry name" value="GGDEF"/>
    <property type="match status" value="1"/>
</dbReference>